<gene>
    <name evidence="1" type="ORF">SPIL2461_LOCUS3303</name>
</gene>
<protein>
    <submittedName>
        <fullName evidence="1">Uncharacterized protein</fullName>
    </submittedName>
</protein>
<proteinExistence type="predicted"/>
<dbReference type="EMBL" id="CAJNIZ010003970">
    <property type="protein sequence ID" value="CAE7227722.1"/>
    <property type="molecule type" value="Genomic_DNA"/>
</dbReference>
<evidence type="ECO:0000313" key="1">
    <source>
        <dbReference type="EMBL" id="CAE7227722.1"/>
    </source>
</evidence>
<dbReference type="AlphaFoldDB" id="A0A812KPI6"/>
<reference evidence="1" key="1">
    <citation type="submission" date="2021-02" db="EMBL/GenBank/DDBJ databases">
        <authorList>
            <person name="Dougan E. K."/>
            <person name="Rhodes N."/>
            <person name="Thang M."/>
            <person name="Chan C."/>
        </authorList>
    </citation>
    <scope>NUCLEOTIDE SEQUENCE</scope>
</reference>
<evidence type="ECO:0000313" key="2">
    <source>
        <dbReference type="Proteomes" id="UP000649617"/>
    </source>
</evidence>
<comment type="caution">
    <text evidence="1">The sequence shown here is derived from an EMBL/GenBank/DDBJ whole genome shotgun (WGS) entry which is preliminary data.</text>
</comment>
<name>A0A812KPI6_SYMPI</name>
<feature type="non-terminal residue" evidence="1">
    <location>
        <position position="103"/>
    </location>
</feature>
<organism evidence="1 2">
    <name type="scientific">Symbiodinium pilosum</name>
    <name type="common">Dinoflagellate</name>
    <dbReference type="NCBI Taxonomy" id="2952"/>
    <lineage>
        <taxon>Eukaryota</taxon>
        <taxon>Sar</taxon>
        <taxon>Alveolata</taxon>
        <taxon>Dinophyceae</taxon>
        <taxon>Suessiales</taxon>
        <taxon>Symbiodiniaceae</taxon>
        <taxon>Symbiodinium</taxon>
    </lineage>
</organism>
<sequence length="103" mass="11424">VLEGVSLTAAMQRCIDWDYDCEAVRPVGSTFELYTQLWAVPRAAAWQKLSCCEADSSGKCSLPDGRFTAGFNVGDILVSEEAVAFINHTVQEFRRQTSKEMNV</sequence>
<accession>A0A812KPI6</accession>
<keyword evidence="2" id="KW-1185">Reference proteome</keyword>
<dbReference type="Proteomes" id="UP000649617">
    <property type="component" value="Unassembled WGS sequence"/>
</dbReference>